<proteinExistence type="inferred from homology"/>
<dbReference type="OrthoDB" id="10261072at2759"/>
<evidence type="ECO:0000256" key="4">
    <source>
        <dbReference type="RuleBase" id="RU367024"/>
    </source>
</evidence>
<evidence type="ECO:0000256" key="3">
    <source>
        <dbReference type="ARBA" id="ARBA00023080"/>
    </source>
</evidence>
<keyword evidence="4" id="KW-0479">Metal-binding</keyword>
<evidence type="ECO:0000313" key="6">
    <source>
        <dbReference type="EMBL" id="KAG7394167.1"/>
    </source>
</evidence>
<dbReference type="GO" id="GO:0004170">
    <property type="term" value="F:dUTP diphosphatase activity"/>
    <property type="evidence" value="ECO:0007669"/>
    <property type="project" value="UniProtKB-UniRule"/>
</dbReference>
<dbReference type="InterPro" id="IPR029054">
    <property type="entry name" value="dUTPase-like"/>
</dbReference>
<keyword evidence="7" id="KW-1185">Reference proteome</keyword>
<reference evidence="6" key="1">
    <citation type="submission" date="2021-02" db="EMBL/GenBank/DDBJ databases">
        <authorList>
            <person name="Palmer J.M."/>
        </authorList>
    </citation>
    <scope>NUCLEOTIDE SEQUENCE</scope>
    <source>
        <strain evidence="6">SCRP23</strain>
    </source>
</reference>
<keyword evidence="4" id="KW-0460">Magnesium</keyword>
<dbReference type="GO" id="GO:0000287">
    <property type="term" value="F:magnesium ion binding"/>
    <property type="evidence" value="ECO:0007669"/>
    <property type="project" value="UniProtKB-UniRule"/>
</dbReference>
<dbReference type="AlphaFoldDB" id="A0A8T1WJT1"/>
<protein>
    <recommendedName>
        <fullName evidence="4">Deoxyuridine 5'-triphosphate nucleotidohydrolase</fullName>
        <shortName evidence="4">dUTPase</shortName>
        <ecNumber evidence="4">3.6.1.23</ecNumber>
    </recommendedName>
    <alternativeName>
        <fullName evidence="4">dUTP pyrophosphatase</fullName>
    </alternativeName>
</protein>
<dbReference type="EMBL" id="JAGDFL010000292">
    <property type="protein sequence ID" value="KAG7394167.1"/>
    <property type="molecule type" value="Genomic_DNA"/>
</dbReference>
<comment type="catalytic activity">
    <reaction evidence="4">
        <text>dUTP + H2O = dUMP + diphosphate + H(+)</text>
        <dbReference type="Rhea" id="RHEA:10248"/>
        <dbReference type="ChEBI" id="CHEBI:15377"/>
        <dbReference type="ChEBI" id="CHEBI:15378"/>
        <dbReference type="ChEBI" id="CHEBI:33019"/>
        <dbReference type="ChEBI" id="CHEBI:61555"/>
        <dbReference type="ChEBI" id="CHEBI:246422"/>
        <dbReference type="EC" id="3.6.1.23"/>
    </reaction>
</comment>
<sequence length="142" mass="15373">MPTKHITDVGYDLTAVAVAKQLTELTTLYETHVSVTIPLGYYAEIAPRSSLSKSGYMLANSIGIIDPGYTGTLKIALIKIDPSTSKLKLPARVCQLILKAYVVSEMYDSTNDLKIATKRGNAGFGAATGMYAQPQSKLEHFE</sequence>
<comment type="similarity">
    <text evidence="2 4">Belongs to the dUTPase family.</text>
</comment>
<dbReference type="Pfam" id="PF00692">
    <property type="entry name" value="dUTPase"/>
    <property type="match status" value="1"/>
</dbReference>
<comment type="caution">
    <text evidence="6">The sequence shown here is derived from an EMBL/GenBank/DDBJ whole genome shotgun (WGS) entry which is preliminary data.</text>
</comment>
<dbReference type="PANTHER" id="PTHR11241">
    <property type="entry name" value="DEOXYURIDINE 5'-TRIPHOSPHATE NUCLEOTIDOHYDROLASE"/>
    <property type="match status" value="1"/>
</dbReference>
<dbReference type="PANTHER" id="PTHR11241:SF0">
    <property type="entry name" value="DEOXYURIDINE 5'-TRIPHOSPHATE NUCLEOTIDOHYDROLASE"/>
    <property type="match status" value="1"/>
</dbReference>
<name>A0A8T1WJT1_9STRA</name>
<dbReference type="InterPro" id="IPR033704">
    <property type="entry name" value="dUTPase_trimeric"/>
</dbReference>
<dbReference type="GO" id="GO:0046081">
    <property type="term" value="P:dUTP catabolic process"/>
    <property type="evidence" value="ECO:0007669"/>
    <property type="project" value="UniProtKB-UniRule"/>
</dbReference>
<accession>A0A8T1WJT1</accession>
<dbReference type="EC" id="3.6.1.23" evidence="4"/>
<evidence type="ECO:0000256" key="2">
    <source>
        <dbReference type="ARBA" id="ARBA00006581"/>
    </source>
</evidence>
<dbReference type="Proteomes" id="UP000693981">
    <property type="component" value="Unassembled WGS sequence"/>
</dbReference>
<gene>
    <name evidence="6" type="ORF">PHYBOEH_005561</name>
</gene>
<dbReference type="CDD" id="cd07557">
    <property type="entry name" value="trimeric_dUTPase"/>
    <property type="match status" value="1"/>
</dbReference>
<dbReference type="GO" id="GO:0006226">
    <property type="term" value="P:dUMP biosynthetic process"/>
    <property type="evidence" value="ECO:0007669"/>
    <property type="project" value="UniProtKB-UniRule"/>
</dbReference>
<evidence type="ECO:0000259" key="5">
    <source>
        <dbReference type="Pfam" id="PF00692"/>
    </source>
</evidence>
<keyword evidence="4" id="KW-0378">Hydrolase</keyword>
<evidence type="ECO:0000313" key="7">
    <source>
        <dbReference type="Proteomes" id="UP000693981"/>
    </source>
</evidence>
<comment type="cofactor">
    <cofactor evidence="4">
        <name>Mg(2+)</name>
        <dbReference type="ChEBI" id="CHEBI:18420"/>
    </cofactor>
</comment>
<comment type="function">
    <text evidence="4">Involved in nucleotide metabolism via production of dUMP, the immediate precursor of thymidine nucleotides, and decreases the intracellular concentration of dUTP so that uracil cannot be incorporated into DNA.</text>
</comment>
<feature type="domain" description="dUTPase-like" evidence="5">
    <location>
        <begin position="6"/>
        <end position="126"/>
    </location>
</feature>
<evidence type="ECO:0000256" key="1">
    <source>
        <dbReference type="ARBA" id="ARBA00005142"/>
    </source>
</evidence>
<keyword evidence="3 4" id="KW-0546">Nucleotide metabolism</keyword>
<organism evidence="6 7">
    <name type="scientific">Phytophthora boehmeriae</name>
    <dbReference type="NCBI Taxonomy" id="109152"/>
    <lineage>
        <taxon>Eukaryota</taxon>
        <taxon>Sar</taxon>
        <taxon>Stramenopiles</taxon>
        <taxon>Oomycota</taxon>
        <taxon>Peronosporomycetes</taxon>
        <taxon>Peronosporales</taxon>
        <taxon>Peronosporaceae</taxon>
        <taxon>Phytophthora</taxon>
    </lineage>
</organism>
<dbReference type="InterPro" id="IPR008181">
    <property type="entry name" value="dUTPase"/>
</dbReference>
<comment type="pathway">
    <text evidence="1 4">Pyrimidine metabolism; dUMP biosynthesis; dUMP from dCTP (dUTP route): step 2/2.</text>
</comment>